<protein>
    <submittedName>
        <fullName evidence="1">Uncharacterized protein</fullName>
    </submittedName>
</protein>
<dbReference type="KEGG" id="stim:H1B31_08720"/>
<accession>A0A7G7VIJ6</accession>
<evidence type="ECO:0000313" key="1">
    <source>
        <dbReference type="EMBL" id="QNH53939.1"/>
    </source>
</evidence>
<dbReference type="EMBL" id="CP060204">
    <property type="protein sequence ID" value="QNH53939.1"/>
    <property type="molecule type" value="Genomic_DNA"/>
</dbReference>
<reference evidence="1 2" key="1">
    <citation type="submission" date="2020-07" db="EMBL/GenBank/DDBJ databases">
        <title>Complete genome and description of Selenomonas timonensis sp. nov., a new bacterium isolated from a gingivitis subject.</title>
        <authorList>
            <person name="Antezack A."/>
        </authorList>
    </citation>
    <scope>NUCLEOTIDE SEQUENCE [LARGE SCALE GENOMIC DNA]</scope>
    <source>
        <strain evidence="1 2">Marseille-Q3039</strain>
    </source>
</reference>
<proteinExistence type="predicted"/>
<gene>
    <name evidence="1" type="ORF">H1B31_08720</name>
</gene>
<name>A0A7G7VIJ6_9FIRM</name>
<evidence type="ECO:0000313" key="2">
    <source>
        <dbReference type="Proteomes" id="UP000515480"/>
    </source>
</evidence>
<dbReference type="RefSeq" id="WP_185980032.1">
    <property type="nucleotide sequence ID" value="NZ_CP060204.1"/>
</dbReference>
<dbReference type="AlphaFoldDB" id="A0A7G7VIJ6"/>
<sequence>MQRYFRYSTLFFMSLFFVLASLSYGEAAGKITTEDFSYQGIALGDSEEALRSKWGAPDDENVLAVWGIPLRTLTYGDLVVSTSAVNGKIVDINLIGEKYRLRKDVHYGSTSSYLVKVYGKAQRQFLDGYTCYIFSHPTQAHTRLILNLDAENKALLSARITMLPISEEEADALALLDDESLTEFDQNHAFIASKEIDVSELPNNDRVKLGGYVK</sequence>
<dbReference type="Proteomes" id="UP000515480">
    <property type="component" value="Chromosome"/>
</dbReference>
<keyword evidence="2" id="KW-1185">Reference proteome</keyword>
<organism evidence="1 2">
    <name type="scientific">Selenomonas timonae</name>
    <dbReference type="NCBI Taxonomy" id="2754044"/>
    <lineage>
        <taxon>Bacteria</taxon>
        <taxon>Bacillati</taxon>
        <taxon>Bacillota</taxon>
        <taxon>Negativicutes</taxon>
        <taxon>Selenomonadales</taxon>
        <taxon>Selenomonadaceae</taxon>
        <taxon>Selenomonas</taxon>
    </lineage>
</organism>